<dbReference type="Gene3D" id="3.30.300.30">
    <property type="match status" value="1"/>
</dbReference>
<dbReference type="InterPro" id="IPR045851">
    <property type="entry name" value="AMP-bd_C_sf"/>
</dbReference>
<evidence type="ECO:0000313" key="6">
    <source>
        <dbReference type="Proteomes" id="UP001500443"/>
    </source>
</evidence>
<comment type="caution">
    <text evidence="5">The sequence shown here is derived from an EMBL/GenBank/DDBJ whole genome shotgun (WGS) entry which is preliminary data.</text>
</comment>
<reference evidence="5 6" key="1">
    <citation type="journal article" date="2019" name="Int. J. Syst. Evol. Microbiol.">
        <title>The Global Catalogue of Microorganisms (GCM) 10K type strain sequencing project: providing services to taxonomists for standard genome sequencing and annotation.</title>
        <authorList>
            <consortium name="The Broad Institute Genomics Platform"/>
            <consortium name="The Broad Institute Genome Sequencing Center for Infectious Disease"/>
            <person name="Wu L."/>
            <person name="Ma J."/>
        </authorList>
    </citation>
    <scope>NUCLEOTIDE SEQUENCE [LARGE SCALE GENOMIC DNA]</scope>
    <source>
        <strain evidence="5 6">JCM 15481</strain>
    </source>
</reference>
<evidence type="ECO:0000256" key="2">
    <source>
        <dbReference type="ARBA" id="ARBA00022553"/>
    </source>
</evidence>
<keyword evidence="6" id="KW-1185">Reference proteome</keyword>
<dbReference type="InterPro" id="IPR010071">
    <property type="entry name" value="AA_adenyl_dom"/>
</dbReference>
<dbReference type="InterPro" id="IPR020845">
    <property type="entry name" value="AMP-binding_CS"/>
</dbReference>
<name>A0ABN2XCT4_9ACTN</name>
<dbReference type="InterPro" id="IPR020806">
    <property type="entry name" value="PKS_PP-bd"/>
</dbReference>
<dbReference type="InterPro" id="IPR009081">
    <property type="entry name" value="PP-bd_ACP"/>
</dbReference>
<dbReference type="Pfam" id="PF13193">
    <property type="entry name" value="AMP-binding_C"/>
    <property type="match status" value="1"/>
</dbReference>
<feature type="region of interest" description="Disordered" evidence="3">
    <location>
        <begin position="477"/>
        <end position="507"/>
    </location>
</feature>
<dbReference type="Proteomes" id="UP001500443">
    <property type="component" value="Unassembled WGS sequence"/>
</dbReference>
<keyword evidence="1" id="KW-0596">Phosphopantetheine</keyword>
<dbReference type="PROSITE" id="PS00455">
    <property type="entry name" value="AMP_BINDING"/>
    <property type="match status" value="1"/>
</dbReference>
<proteinExistence type="predicted"/>
<dbReference type="InterPro" id="IPR000873">
    <property type="entry name" value="AMP-dep_synth/lig_dom"/>
</dbReference>
<dbReference type="PROSITE" id="PS50075">
    <property type="entry name" value="CARRIER"/>
    <property type="match status" value="1"/>
</dbReference>
<dbReference type="PANTHER" id="PTHR45527">
    <property type="entry name" value="NONRIBOSOMAL PEPTIDE SYNTHETASE"/>
    <property type="match status" value="1"/>
</dbReference>
<feature type="domain" description="Carrier" evidence="4">
    <location>
        <begin position="502"/>
        <end position="577"/>
    </location>
</feature>
<dbReference type="SUPFAM" id="SSF56801">
    <property type="entry name" value="Acetyl-CoA synthetase-like"/>
    <property type="match status" value="1"/>
</dbReference>
<dbReference type="InterPro" id="IPR036736">
    <property type="entry name" value="ACP-like_sf"/>
</dbReference>
<organism evidence="5 6">
    <name type="scientific">Streptomyces synnematoformans</name>
    <dbReference type="NCBI Taxonomy" id="415721"/>
    <lineage>
        <taxon>Bacteria</taxon>
        <taxon>Bacillati</taxon>
        <taxon>Actinomycetota</taxon>
        <taxon>Actinomycetes</taxon>
        <taxon>Kitasatosporales</taxon>
        <taxon>Streptomycetaceae</taxon>
        <taxon>Streptomyces</taxon>
    </lineage>
</organism>
<gene>
    <name evidence="5" type="ORF">GCM10009802_05620</name>
</gene>
<dbReference type="SMART" id="SM00823">
    <property type="entry name" value="PKS_PP"/>
    <property type="match status" value="1"/>
</dbReference>
<dbReference type="InterPro" id="IPR025110">
    <property type="entry name" value="AMP-bd_C"/>
</dbReference>
<dbReference type="Pfam" id="PF00501">
    <property type="entry name" value="AMP-binding"/>
    <property type="match status" value="1"/>
</dbReference>
<evidence type="ECO:0000256" key="1">
    <source>
        <dbReference type="ARBA" id="ARBA00022450"/>
    </source>
</evidence>
<protein>
    <recommendedName>
        <fullName evidence="4">Carrier domain-containing protein</fullName>
    </recommendedName>
</protein>
<dbReference type="PANTHER" id="PTHR45527:SF1">
    <property type="entry name" value="FATTY ACID SYNTHASE"/>
    <property type="match status" value="1"/>
</dbReference>
<dbReference type="Pfam" id="PF00550">
    <property type="entry name" value="PP-binding"/>
    <property type="match status" value="1"/>
</dbReference>
<evidence type="ECO:0000259" key="4">
    <source>
        <dbReference type="PROSITE" id="PS50075"/>
    </source>
</evidence>
<sequence>MPYDAKRGFLEQFEEAALRTPAAPAVIAAGAGTEPLGYARLDRMANGIAHRLHAEGIGPGRPVAVLLPRTPVLLAALIGVMKAGAAYVPLDPALPAERLAFLLADSGAAAVLTDRRVDHAPAVRPDGGEAQEPPAVRPGPEHPAYVIYTSGSTGTPKGVVVPHRALTNLLAALGRDFPLGPGDGWLSVTTPSFDMAVTDYYLPLSRGAAVHLADEDTTRSGSRLRACLESPGVTHLQATPVSWQLLLDAGWAGTPGLTALCGGERMPASLARALPARGARLWNMYGPTETTVWSVSTRVEEVLDEVPLGAPLANTQLHVLDAALRPVPVGTTGELCIGGDGVTHGYLRRPAQTAERFVPDPFTTRAGARMYRTGDLVRRRDDGRITFVGRADTQIKLHGHRIELGEVEATLERDPRVRRAAVVVAGEGAQARLSAFVEPAGERVESGELRAALRSWLPAYAVPALLTVVATLPLTPNGKVDRRALPRPGQSTPGTAQDAPEPPRTDAERRVAGIVSALIPEVRIGRDDDLFDRGAHSLVMARLVERVRDEFGAVPPLGLLFERPTVAGIAAYLEETASPPGPGPT</sequence>
<dbReference type="Gene3D" id="2.30.38.10">
    <property type="entry name" value="Luciferase, Domain 3"/>
    <property type="match status" value="1"/>
</dbReference>
<dbReference type="Gene3D" id="3.40.50.980">
    <property type="match status" value="2"/>
</dbReference>
<dbReference type="SUPFAM" id="SSF47336">
    <property type="entry name" value="ACP-like"/>
    <property type="match status" value="1"/>
</dbReference>
<dbReference type="Gene3D" id="1.10.1200.10">
    <property type="entry name" value="ACP-like"/>
    <property type="match status" value="1"/>
</dbReference>
<accession>A0ABN2XCT4</accession>
<keyword evidence="2" id="KW-0597">Phosphoprotein</keyword>
<dbReference type="NCBIfam" id="TIGR01733">
    <property type="entry name" value="AA-adenyl-dom"/>
    <property type="match status" value="1"/>
</dbReference>
<dbReference type="EMBL" id="BAAAPF010000005">
    <property type="protein sequence ID" value="GAA2109308.1"/>
    <property type="molecule type" value="Genomic_DNA"/>
</dbReference>
<evidence type="ECO:0000256" key="3">
    <source>
        <dbReference type="SAM" id="MobiDB-lite"/>
    </source>
</evidence>
<evidence type="ECO:0000313" key="5">
    <source>
        <dbReference type="EMBL" id="GAA2109308.1"/>
    </source>
</evidence>